<dbReference type="Proteomes" id="UP000323317">
    <property type="component" value="Unassembled WGS sequence"/>
</dbReference>
<dbReference type="PANTHER" id="PTHR40079">
    <property type="entry name" value="MANNAN ENDO-1,4-BETA-MANNOSIDASE E-RELATED"/>
    <property type="match status" value="1"/>
</dbReference>
<dbReference type="InterPro" id="IPR011990">
    <property type="entry name" value="TPR-like_helical_dom_sf"/>
</dbReference>
<dbReference type="EMBL" id="VTEH01000002">
    <property type="protein sequence ID" value="TYR76943.1"/>
    <property type="molecule type" value="Genomic_DNA"/>
</dbReference>
<gene>
    <name evidence="6" type="ORF">FZC79_04400</name>
</gene>
<organism evidence="6 7">
    <name type="scientific">Rossellomorea vietnamensis</name>
    <dbReference type="NCBI Taxonomy" id="218284"/>
    <lineage>
        <taxon>Bacteria</taxon>
        <taxon>Bacillati</taxon>
        <taxon>Bacillota</taxon>
        <taxon>Bacilli</taxon>
        <taxon>Bacillales</taxon>
        <taxon>Bacillaceae</taxon>
        <taxon>Rossellomorea</taxon>
    </lineage>
</organism>
<dbReference type="Pfam" id="PF02156">
    <property type="entry name" value="Glyco_hydro_26"/>
    <property type="match status" value="1"/>
</dbReference>
<dbReference type="SUPFAM" id="SSF51445">
    <property type="entry name" value="(Trans)glycosidases"/>
    <property type="match status" value="1"/>
</dbReference>
<dbReference type="RefSeq" id="WP_148945638.1">
    <property type="nucleotide sequence ID" value="NZ_VTEH01000002.1"/>
</dbReference>
<evidence type="ECO:0000256" key="2">
    <source>
        <dbReference type="ARBA" id="ARBA00022801"/>
    </source>
</evidence>
<dbReference type="InterPro" id="IPR022790">
    <property type="entry name" value="GH26_dom"/>
</dbReference>
<dbReference type="Gene3D" id="3.30.457.10">
    <property type="entry name" value="Copper amine oxidase-like, N-terminal domain"/>
    <property type="match status" value="1"/>
</dbReference>
<dbReference type="SUPFAM" id="SSF55383">
    <property type="entry name" value="Copper amine oxidase, domain N"/>
    <property type="match status" value="1"/>
</dbReference>
<dbReference type="SUPFAM" id="SSF48452">
    <property type="entry name" value="TPR-like"/>
    <property type="match status" value="1"/>
</dbReference>
<dbReference type="GO" id="GO:0006080">
    <property type="term" value="P:substituted mannan metabolic process"/>
    <property type="evidence" value="ECO:0007669"/>
    <property type="project" value="InterPro"/>
</dbReference>
<dbReference type="Gene3D" id="2.60.40.10">
    <property type="entry name" value="Immunoglobulins"/>
    <property type="match status" value="1"/>
</dbReference>
<evidence type="ECO:0000313" key="7">
    <source>
        <dbReference type="Proteomes" id="UP000323317"/>
    </source>
</evidence>
<dbReference type="Pfam" id="PF07833">
    <property type="entry name" value="Cu_amine_oxidN1"/>
    <property type="match status" value="1"/>
</dbReference>
<evidence type="ECO:0000259" key="5">
    <source>
        <dbReference type="PROSITE" id="PS51764"/>
    </source>
</evidence>
<evidence type="ECO:0000256" key="3">
    <source>
        <dbReference type="ARBA" id="ARBA00023295"/>
    </source>
</evidence>
<dbReference type="InterPro" id="IPR012854">
    <property type="entry name" value="Cu_amine_oxidase-like_N"/>
</dbReference>
<feature type="active site" description="Nucleophile" evidence="4">
    <location>
        <position position="345"/>
    </location>
</feature>
<proteinExistence type="inferred from homology"/>
<dbReference type="InterPro" id="IPR000805">
    <property type="entry name" value="Glyco_hydro_26"/>
</dbReference>
<name>A0A5D4KKW0_9BACI</name>
<feature type="domain" description="GH26" evidence="5">
    <location>
        <begin position="78"/>
        <end position="417"/>
    </location>
</feature>
<dbReference type="InterPro" id="IPR036582">
    <property type="entry name" value="Mao_N_sf"/>
</dbReference>
<dbReference type="Gene3D" id="3.20.20.80">
    <property type="entry name" value="Glycosidases"/>
    <property type="match status" value="1"/>
</dbReference>
<evidence type="ECO:0000256" key="4">
    <source>
        <dbReference type="PROSITE-ProRule" id="PRU01100"/>
    </source>
</evidence>
<dbReference type="Pfam" id="PF17957">
    <property type="entry name" value="Big_7"/>
    <property type="match status" value="1"/>
</dbReference>
<keyword evidence="3 4" id="KW-0326">Glycosidase</keyword>
<sequence length="658" mass="74217">MKKIYLTVITALLFCFFIGTQEIEANSWIDYTKGIELLEKGKPADAIPYLKRAATEANNASYYRALADAYEANNQFQKAADTLYTEAAIHYKIGLKNGDLNTYHAVKNKADKLNSELELYSLEHAKTVGTKPLAKYEPESGMYIGAFINGDEPLKEFGNLKYSEFNRITSKNHATYFRYWNYGDSFPTEWAESVKDTGAALHIALEPNNGLGPVKDDAYLRKFARDAAATNTPIFLRFAGEMNGNWVEWNGNPSEYIKSFRTVSQVMAEEAYNVAMVWSPSANPKRTINEYYPGDDYVDWVGASIYSVMFFNGDVSKSAEHVNPLDSLDDLYTEYADRKPIMISEYGATTYSKAGDMDTTDFAINKMKMLYHGAMLKYPRVKSIQWFSLNTLISSHSADRMLNNYSLTDNQKLLDEYSALIGDEYYLEDVVNGPFATTKHTELPSIVTLENEVIRKPTTIYAWAKTYDPNISKVLFKLNGKHVSQSNSFPYSIEINPNQLQSGKHQLQTFVYDSQGRKAIEKSVVFQTGEEPSPSNSESILYINEPKAYTKNGAVRLLTAPQILNGRTLVPLRFISEQMGAKVKWNSQNKSITIESEEQTIVLVINQTYAKINGKQIKLDTTPIVINGTTMVPIRFISEQLQTGISYENATKKVTITP</sequence>
<reference evidence="6 7" key="1">
    <citation type="submission" date="2019-08" db="EMBL/GenBank/DDBJ databases">
        <title>Bacillus genomes from the desert of Cuatro Cienegas, Coahuila.</title>
        <authorList>
            <person name="Olmedo-Alvarez G."/>
        </authorList>
    </citation>
    <scope>NUCLEOTIDE SEQUENCE [LARGE SCALE GENOMIC DNA]</scope>
    <source>
        <strain evidence="6 7">CH40_1T</strain>
    </source>
</reference>
<feature type="active site" description="Proton donor" evidence="4">
    <location>
        <position position="241"/>
    </location>
</feature>
<dbReference type="PROSITE" id="PS51764">
    <property type="entry name" value="GH26"/>
    <property type="match status" value="1"/>
</dbReference>
<dbReference type="PANTHER" id="PTHR40079:SF4">
    <property type="entry name" value="GH26 DOMAIN-CONTAINING PROTEIN-RELATED"/>
    <property type="match status" value="1"/>
</dbReference>
<dbReference type="AlphaFoldDB" id="A0A5D4KKW0"/>
<comment type="similarity">
    <text evidence="1 4">Belongs to the glycosyl hydrolase 26 family.</text>
</comment>
<protein>
    <recommendedName>
        <fullName evidence="5">GH26 domain-containing protein</fullName>
    </recommendedName>
</protein>
<evidence type="ECO:0000313" key="6">
    <source>
        <dbReference type="EMBL" id="TYR76943.1"/>
    </source>
</evidence>
<comment type="caution">
    <text evidence="6">The sequence shown here is derived from an EMBL/GenBank/DDBJ whole genome shotgun (WGS) entry which is preliminary data.</text>
</comment>
<dbReference type="Gene3D" id="1.25.40.10">
    <property type="entry name" value="Tetratricopeptide repeat domain"/>
    <property type="match status" value="1"/>
</dbReference>
<dbReference type="InterPro" id="IPR013783">
    <property type="entry name" value="Ig-like_fold"/>
</dbReference>
<evidence type="ECO:0000256" key="1">
    <source>
        <dbReference type="ARBA" id="ARBA00007754"/>
    </source>
</evidence>
<keyword evidence="2 4" id="KW-0378">Hydrolase</keyword>
<dbReference type="InterPro" id="IPR017853">
    <property type="entry name" value="GH"/>
</dbReference>
<accession>A0A5D4KKW0</accession>
<dbReference type="GO" id="GO:0016985">
    <property type="term" value="F:mannan endo-1,4-beta-mannosidase activity"/>
    <property type="evidence" value="ECO:0007669"/>
    <property type="project" value="InterPro"/>
</dbReference>